<protein>
    <submittedName>
        <fullName evidence="1">GRIM-19</fullName>
    </submittedName>
</protein>
<evidence type="ECO:0000313" key="2">
    <source>
        <dbReference type="Proteomes" id="UP000814128"/>
    </source>
</evidence>
<reference evidence="1" key="1">
    <citation type="submission" date="2021-02" db="EMBL/GenBank/DDBJ databases">
        <authorList>
            <consortium name="DOE Joint Genome Institute"/>
            <person name="Ahrendt S."/>
            <person name="Looney B.P."/>
            <person name="Miyauchi S."/>
            <person name="Morin E."/>
            <person name="Drula E."/>
            <person name="Courty P.E."/>
            <person name="Chicoki N."/>
            <person name="Fauchery L."/>
            <person name="Kohler A."/>
            <person name="Kuo A."/>
            <person name="Labutti K."/>
            <person name="Pangilinan J."/>
            <person name="Lipzen A."/>
            <person name="Riley R."/>
            <person name="Andreopoulos W."/>
            <person name="He G."/>
            <person name="Johnson J."/>
            <person name="Barry K.W."/>
            <person name="Grigoriev I.V."/>
            <person name="Nagy L."/>
            <person name="Hibbett D."/>
            <person name="Henrissat B."/>
            <person name="Matheny P.B."/>
            <person name="Labbe J."/>
            <person name="Martin F."/>
        </authorList>
    </citation>
    <scope>NUCLEOTIDE SEQUENCE</scope>
    <source>
        <strain evidence="1">EC-137</strain>
    </source>
</reference>
<dbReference type="EMBL" id="MU273532">
    <property type="protein sequence ID" value="KAI0032957.1"/>
    <property type="molecule type" value="Genomic_DNA"/>
</dbReference>
<gene>
    <name evidence="1" type="ORF">K488DRAFT_48736</name>
</gene>
<proteinExistence type="predicted"/>
<reference evidence="1" key="2">
    <citation type="journal article" date="2022" name="New Phytol.">
        <title>Evolutionary transition to the ectomycorrhizal habit in the genomes of a hyperdiverse lineage of mushroom-forming fungi.</title>
        <authorList>
            <person name="Looney B."/>
            <person name="Miyauchi S."/>
            <person name="Morin E."/>
            <person name="Drula E."/>
            <person name="Courty P.E."/>
            <person name="Kohler A."/>
            <person name="Kuo A."/>
            <person name="LaButti K."/>
            <person name="Pangilinan J."/>
            <person name="Lipzen A."/>
            <person name="Riley R."/>
            <person name="Andreopoulos W."/>
            <person name="He G."/>
            <person name="Johnson J."/>
            <person name="Nolan M."/>
            <person name="Tritt A."/>
            <person name="Barry K.W."/>
            <person name="Grigoriev I.V."/>
            <person name="Nagy L.G."/>
            <person name="Hibbett D."/>
            <person name="Henrissat B."/>
            <person name="Matheny P.B."/>
            <person name="Labbe J."/>
            <person name="Martin F.M."/>
        </authorList>
    </citation>
    <scope>NUCLEOTIDE SEQUENCE</scope>
    <source>
        <strain evidence="1">EC-137</strain>
    </source>
</reference>
<keyword evidence="2" id="KW-1185">Reference proteome</keyword>
<comment type="caution">
    <text evidence="1">The sequence shown here is derived from an EMBL/GenBank/DDBJ whole genome shotgun (WGS) entry which is preliminary data.</text>
</comment>
<sequence>MPPPGGFAHVQYKRNLSLRGPSGVLILGVTCLVSAFGFYRLGQGNLEQRELAREKAWSRIHLVPLLLAEGDRDAYRRQKAIDAREAAIMNDVPGWQPGQSVYHNPKYRSGHWVLPL</sequence>
<organism evidence="1 2">
    <name type="scientific">Vararia minispora EC-137</name>
    <dbReference type="NCBI Taxonomy" id="1314806"/>
    <lineage>
        <taxon>Eukaryota</taxon>
        <taxon>Fungi</taxon>
        <taxon>Dikarya</taxon>
        <taxon>Basidiomycota</taxon>
        <taxon>Agaricomycotina</taxon>
        <taxon>Agaricomycetes</taxon>
        <taxon>Russulales</taxon>
        <taxon>Lachnocladiaceae</taxon>
        <taxon>Vararia</taxon>
    </lineage>
</organism>
<dbReference type="Proteomes" id="UP000814128">
    <property type="component" value="Unassembled WGS sequence"/>
</dbReference>
<name>A0ACB8QMS0_9AGAM</name>
<evidence type="ECO:0000313" key="1">
    <source>
        <dbReference type="EMBL" id="KAI0032957.1"/>
    </source>
</evidence>
<accession>A0ACB8QMS0</accession>